<dbReference type="Gene3D" id="2.40.160.20">
    <property type="match status" value="1"/>
</dbReference>
<dbReference type="InterPro" id="IPR011250">
    <property type="entry name" value="OMP/PagP_B-barrel"/>
</dbReference>
<keyword evidence="1" id="KW-0732">Signal</keyword>
<gene>
    <name evidence="2" type="ORF">CWD77_02820</name>
</gene>
<reference evidence="2 3" key="1">
    <citation type="submission" date="2017-11" db="EMBL/GenBank/DDBJ databases">
        <title>Rhodohalobacter 15182 sp. nov., isolated from a salt lake.</title>
        <authorList>
            <person name="Han S."/>
        </authorList>
    </citation>
    <scope>NUCLEOTIDE SEQUENCE [LARGE SCALE GENOMIC DNA]</scope>
    <source>
        <strain evidence="2 3">15182</strain>
    </source>
</reference>
<evidence type="ECO:0000313" key="2">
    <source>
        <dbReference type="EMBL" id="PKD44417.1"/>
    </source>
</evidence>
<accession>A0A2N0VJN6</accession>
<protein>
    <submittedName>
        <fullName evidence="2">Uncharacterized protein</fullName>
    </submittedName>
</protein>
<dbReference type="AlphaFoldDB" id="A0A2N0VJN6"/>
<name>A0A2N0VJN6_9BACT</name>
<feature type="signal peptide" evidence="1">
    <location>
        <begin position="1"/>
        <end position="23"/>
    </location>
</feature>
<comment type="caution">
    <text evidence="2">The sequence shown here is derived from an EMBL/GenBank/DDBJ whole genome shotgun (WGS) entry which is preliminary data.</text>
</comment>
<dbReference type="SUPFAM" id="SSF56925">
    <property type="entry name" value="OMPA-like"/>
    <property type="match status" value="1"/>
</dbReference>
<keyword evidence="3" id="KW-1185">Reference proteome</keyword>
<dbReference type="OrthoDB" id="1163183at2"/>
<dbReference type="EMBL" id="PISP01000001">
    <property type="protein sequence ID" value="PKD44417.1"/>
    <property type="molecule type" value="Genomic_DNA"/>
</dbReference>
<proteinExistence type="predicted"/>
<sequence>MKKLLTYSLALIFVFVIHSTAVAQTSVGGGLAYGENIEEIGLKIDGIYTINEDFRAGADIIYYFTGDGITFWELNLNGNYLFVKEDDLIVYALSGINYARQSFDLDGMNDVSNSELGLNIGAGLEYDLDFAKLAPEIKYALSDYDQLVVSVGLRFPIN</sequence>
<organism evidence="2 3">
    <name type="scientific">Rhodohalobacter barkolensis</name>
    <dbReference type="NCBI Taxonomy" id="2053187"/>
    <lineage>
        <taxon>Bacteria</taxon>
        <taxon>Pseudomonadati</taxon>
        <taxon>Balneolota</taxon>
        <taxon>Balneolia</taxon>
        <taxon>Balneolales</taxon>
        <taxon>Balneolaceae</taxon>
        <taxon>Rhodohalobacter</taxon>
    </lineage>
</organism>
<evidence type="ECO:0000256" key="1">
    <source>
        <dbReference type="SAM" id="SignalP"/>
    </source>
</evidence>
<evidence type="ECO:0000313" key="3">
    <source>
        <dbReference type="Proteomes" id="UP000233398"/>
    </source>
</evidence>
<dbReference type="RefSeq" id="WP_101071709.1">
    <property type="nucleotide sequence ID" value="NZ_PISP01000001.1"/>
</dbReference>
<feature type="chain" id="PRO_5014942618" evidence="1">
    <location>
        <begin position="24"/>
        <end position="158"/>
    </location>
</feature>
<dbReference type="Proteomes" id="UP000233398">
    <property type="component" value="Unassembled WGS sequence"/>
</dbReference>